<dbReference type="GO" id="GO:0000056">
    <property type="term" value="P:ribosomal small subunit export from nucleus"/>
    <property type="evidence" value="ECO:0007669"/>
    <property type="project" value="TreeGrafter"/>
</dbReference>
<dbReference type="InterPro" id="IPR016024">
    <property type="entry name" value="ARM-type_fold"/>
</dbReference>
<dbReference type="Proteomes" id="UP000887574">
    <property type="component" value="Unplaced"/>
</dbReference>
<dbReference type="PANTHER" id="PTHR11223">
    <property type="entry name" value="EXPORTIN 1/5"/>
    <property type="match status" value="1"/>
</dbReference>
<feature type="chain" id="PRO_5037264836" evidence="6">
    <location>
        <begin position="22"/>
        <end position="496"/>
    </location>
</feature>
<dbReference type="WBParaSite" id="jg13286">
    <property type="protein sequence ID" value="jg13286"/>
    <property type="gene ID" value="jg13286"/>
</dbReference>
<evidence type="ECO:0000256" key="1">
    <source>
        <dbReference type="ARBA" id="ARBA00004123"/>
    </source>
</evidence>
<name>A0A915CXG5_9BILA</name>
<dbReference type="Pfam" id="PF18787">
    <property type="entry name" value="CRM1_repeat_3"/>
    <property type="match status" value="1"/>
</dbReference>
<keyword evidence="4" id="KW-0653">Protein transport</keyword>
<proteinExistence type="inferred from homology"/>
<dbReference type="GO" id="GO:0005049">
    <property type="term" value="F:nuclear export signal receptor activity"/>
    <property type="evidence" value="ECO:0007669"/>
    <property type="project" value="InterPro"/>
</dbReference>
<protein>
    <submittedName>
        <fullName evidence="9">Exportin-1 C-terminal domain-containing protein</fullName>
    </submittedName>
</protein>
<dbReference type="Gene3D" id="1.25.10.10">
    <property type="entry name" value="Leucine-rich Repeat Variant"/>
    <property type="match status" value="1"/>
</dbReference>
<evidence type="ECO:0000256" key="5">
    <source>
        <dbReference type="ARBA" id="ARBA00023242"/>
    </source>
</evidence>
<feature type="domain" description="Exportin-1 C-terminal" evidence="7">
    <location>
        <begin position="176"/>
        <end position="453"/>
    </location>
</feature>
<dbReference type="InterPro" id="IPR014877">
    <property type="entry name" value="XPO1_C_dom"/>
</dbReference>
<dbReference type="Pfam" id="PF08767">
    <property type="entry name" value="CRM1_C"/>
    <property type="match status" value="2"/>
</dbReference>
<dbReference type="GO" id="GO:0006611">
    <property type="term" value="P:protein export from nucleus"/>
    <property type="evidence" value="ECO:0007669"/>
    <property type="project" value="InterPro"/>
</dbReference>
<reference evidence="9" key="1">
    <citation type="submission" date="2022-11" db="UniProtKB">
        <authorList>
            <consortium name="WormBaseParasite"/>
        </authorList>
    </citation>
    <scope>IDENTIFICATION</scope>
</reference>
<evidence type="ECO:0000256" key="6">
    <source>
        <dbReference type="SAM" id="SignalP"/>
    </source>
</evidence>
<keyword evidence="5" id="KW-0539">Nucleus</keyword>
<evidence type="ECO:0000256" key="2">
    <source>
        <dbReference type="ARBA" id="ARBA00009466"/>
    </source>
</evidence>
<comment type="subcellular location">
    <subcellularLocation>
        <location evidence="1">Nucleus</location>
    </subcellularLocation>
</comment>
<evidence type="ECO:0000256" key="3">
    <source>
        <dbReference type="ARBA" id="ARBA00022448"/>
    </source>
</evidence>
<dbReference type="GO" id="GO:0005737">
    <property type="term" value="C:cytoplasm"/>
    <property type="evidence" value="ECO:0007669"/>
    <property type="project" value="TreeGrafter"/>
</dbReference>
<dbReference type="PANTHER" id="PTHR11223:SF2">
    <property type="entry name" value="EXPORTIN-1"/>
    <property type="match status" value="1"/>
</dbReference>
<accession>A0A915CXG5</accession>
<sequence length="496" mass="56902">MKRRCGKLWFFSLIWIIRIQNEDDRDAGETNKWVRMVLENLSTLCWAIGSISGALNEDEEKTFLVTIIRRGKTKGCDRIKHKYVVGQYPRFLRAHWKFLKTVINKLFEFMHESHEGVKICLRYFHQNCSQVPAAFHYHPRRIICDLSQEQVHVFFERCSETHYCGVQVYCAPFFPQLKRILNDMMSLYQVTSGNLNKAVNQHGESVLKQPLLKTMRVVKREILTLLSTWIATCDFDAAPDFSLVSPSAVIEHFSTVLVDYEMNVPAAREPKVLSLLSISIVSLKGKLSPQVPSILNAVFACTLEMINKDMEAYPEHRTNFFQLLSCHQRKQRPVTDVLSEVLHDDYGACLGVVTDLNQVPFVGLTNLAEAVCLLFQAVESSIEVPLNSQNPNQQNVDFVYESVASLFNTHFSKNLTDAQIRVTIKGFFSFNRTVSKMREHIRDFLVQIKEEAGEDTSDLFLEEKEAEIQKVQAEKRAIPGVANPNDLREEEELEMG</sequence>
<dbReference type="AlphaFoldDB" id="A0A915CXG5"/>
<dbReference type="InterPro" id="IPR045065">
    <property type="entry name" value="XPO1/5"/>
</dbReference>
<evidence type="ECO:0000259" key="7">
    <source>
        <dbReference type="SMART" id="SM01102"/>
    </source>
</evidence>
<feature type="signal peptide" evidence="6">
    <location>
        <begin position="1"/>
        <end position="21"/>
    </location>
</feature>
<keyword evidence="8" id="KW-1185">Reference proteome</keyword>
<dbReference type="GO" id="GO:0000055">
    <property type="term" value="P:ribosomal large subunit export from nucleus"/>
    <property type="evidence" value="ECO:0007669"/>
    <property type="project" value="TreeGrafter"/>
</dbReference>
<dbReference type="GO" id="GO:0005634">
    <property type="term" value="C:nucleus"/>
    <property type="evidence" value="ECO:0007669"/>
    <property type="project" value="UniProtKB-SubCell"/>
</dbReference>
<dbReference type="InterPro" id="IPR011989">
    <property type="entry name" value="ARM-like"/>
</dbReference>
<keyword evidence="6" id="KW-0732">Signal</keyword>
<organism evidence="8 9">
    <name type="scientific">Ditylenchus dipsaci</name>
    <dbReference type="NCBI Taxonomy" id="166011"/>
    <lineage>
        <taxon>Eukaryota</taxon>
        <taxon>Metazoa</taxon>
        <taxon>Ecdysozoa</taxon>
        <taxon>Nematoda</taxon>
        <taxon>Chromadorea</taxon>
        <taxon>Rhabditida</taxon>
        <taxon>Tylenchina</taxon>
        <taxon>Tylenchomorpha</taxon>
        <taxon>Sphaerularioidea</taxon>
        <taxon>Anguinidae</taxon>
        <taxon>Anguininae</taxon>
        <taxon>Ditylenchus</taxon>
    </lineage>
</organism>
<evidence type="ECO:0000313" key="9">
    <source>
        <dbReference type="WBParaSite" id="jg13286"/>
    </source>
</evidence>
<dbReference type="SUPFAM" id="SSF48371">
    <property type="entry name" value="ARM repeat"/>
    <property type="match status" value="1"/>
</dbReference>
<dbReference type="SMART" id="SM01102">
    <property type="entry name" value="CRM1_C"/>
    <property type="match status" value="1"/>
</dbReference>
<comment type="similarity">
    <text evidence="2">Belongs to the exportin family.</text>
</comment>
<dbReference type="InterPro" id="IPR040485">
    <property type="entry name" value="XPO1_repeat_3"/>
</dbReference>
<evidence type="ECO:0000256" key="4">
    <source>
        <dbReference type="ARBA" id="ARBA00022927"/>
    </source>
</evidence>
<evidence type="ECO:0000313" key="8">
    <source>
        <dbReference type="Proteomes" id="UP000887574"/>
    </source>
</evidence>
<keyword evidence="3" id="KW-0813">Transport</keyword>